<feature type="region of interest" description="Disordered" evidence="1">
    <location>
        <begin position="421"/>
        <end position="471"/>
    </location>
</feature>
<feature type="transmembrane region" description="Helical" evidence="2">
    <location>
        <begin position="301"/>
        <end position="328"/>
    </location>
</feature>
<comment type="caution">
    <text evidence="3">The sequence shown here is derived from an EMBL/GenBank/DDBJ whole genome shotgun (WGS) entry which is preliminary data.</text>
</comment>
<keyword evidence="2" id="KW-0472">Membrane</keyword>
<name>A0AB34KYX1_9PEZI</name>
<keyword evidence="2" id="KW-1133">Transmembrane helix</keyword>
<feature type="transmembrane region" description="Helical" evidence="2">
    <location>
        <begin position="236"/>
        <end position="260"/>
    </location>
</feature>
<gene>
    <name evidence="3" type="ORF">WHR41_02995</name>
</gene>
<evidence type="ECO:0000313" key="3">
    <source>
        <dbReference type="EMBL" id="KAL1588490.1"/>
    </source>
</evidence>
<evidence type="ECO:0008006" key="5">
    <source>
        <dbReference type="Google" id="ProtNLM"/>
    </source>
</evidence>
<sequence length="501" mass="55670">MSDPEKKVPPQIVVTTRPRASSGDSVATRTSLKPPSLRSPRAARFAEATAGHSPIEPRSNHFMAQPQVSDVGFGYVNNKHESVEMPDTDHNDYPPMKSPLKSAMKTPGAPPRDLGNMLSPTFKEEDQLEKQEALTDKEQAKDLKIKARVRIAKFFLRGINFSCALIIISMLSATFMIFNATKALPPRNNLPPWAENQKIWPQVLLLTIASIMLAATIWVFYSYWKGGHRKAEKTAVYYSAFAVGFFIFSIIMWAVAAGALQGSRSSGNNKDMWGWACVDNQRKHLFEKEVSYDLICRLQNWSLVCIIIEIVVETITIAVYAIVFYRFYSKRQLRKSMAVRDRARSDLYLAQLRSQSAPNTPGLAPAGPLSPRDGGYKPSVHTYVNGPSAEEAADVQYVDATQHAPPKAFQLQAPPIRVQTATPRVNQMGFAPVETVGRERSRTPSPPVPEQEQRSPLMAEMPREQSQGHFEAAPGEQVYEAVPIPGAYQPMSPTHTGGFAR</sequence>
<feature type="transmembrane region" description="Helical" evidence="2">
    <location>
        <begin position="199"/>
        <end position="224"/>
    </location>
</feature>
<dbReference type="PANTHER" id="PTHR42069">
    <property type="entry name" value="HYPHAL ANASTAMOSIS-8 PROTEIN"/>
    <property type="match status" value="1"/>
</dbReference>
<evidence type="ECO:0000313" key="4">
    <source>
        <dbReference type="Proteomes" id="UP000803884"/>
    </source>
</evidence>
<dbReference type="AlphaFoldDB" id="A0AB34KYX1"/>
<keyword evidence="2" id="KW-0812">Transmembrane</keyword>
<proteinExistence type="predicted"/>
<feature type="transmembrane region" description="Helical" evidence="2">
    <location>
        <begin position="154"/>
        <end position="179"/>
    </location>
</feature>
<accession>A0AB34KYX1</accession>
<feature type="compositionally biased region" description="Polar residues" evidence="1">
    <location>
        <begin position="18"/>
        <end position="33"/>
    </location>
</feature>
<feature type="region of interest" description="Disordered" evidence="1">
    <location>
        <begin position="1"/>
        <end position="60"/>
    </location>
</feature>
<dbReference type="Proteomes" id="UP000803884">
    <property type="component" value="Unassembled WGS sequence"/>
</dbReference>
<keyword evidence="4" id="KW-1185">Reference proteome</keyword>
<reference evidence="3 4" key="1">
    <citation type="journal article" date="2020" name="Microbiol. Resour. Announc.">
        <title>Draft Genome Sequence of a Cladosporium Species Isolated from the Mesophotic Ascidian Didemnum maculosum.</title>
        <authorList>
            <person name="Gioti A."/>
            <person name="Siaperas R."/>
            <person name="Nikolaivits E."/>
            <person name="Le Goff G."/>
            <person name="Ouazzani J."/>
            <person name="Kotoulas G."/>
            <person name="Topakas E."/>
        </authorList>
    </citation>
    <scope>NUCLEOTIDE SEQUENCE [LARGE SCALE GENOMIC DNA]</scope>
    <source>
        <strain evidence="3 4">TM138-S3</strain>
    </source>
</reference>
<organism evidence="3 4">
    <name type="scientific">Cladosporium halotolerans</name>
    <dbReference type="NCBI Taxonomy" id="1052096"/>
    <lineage>
        <taxon>Eukaryota</taxon>
        <taxon>Fungi</taxon>
        <taxon>Dikarya</taxon>
        <taxon>Ascomycota</taxon>
        <taxon>Pezizomycotina</taxon>
        <taxon>Dothideomycetes</taxon>
        <taxon>Dothideomycetidae</taxon>
        <taxon>Cladosporiales</taxon>
        <taxon>Cladosporiaceae</taxon>
        <taxon>Cladosporium</taxon>
    </lineage>
</organism>
<dbReference type="GeneID" id="96004439"/>
<evidence type="ECO:0000256" key="1">
    <source>
        <dbReference type="SAM" id="MobiDB-lite"/>
    </source>
</evidence>
<feature type="region of interest" description="Disordered" evidence="1">
    <location>
        <begin position="356"/>
        <end position="381"/>
    </location>
</feature>
<protein>
    <recommendedName>
        <fullName evidence="5">Hyphal anastamosis-8 protein</fullName>
    </recommendedName>
</protein>
<evidence type="ECO:0000256" key="2">
    <source>
        <dbReference type="SAM" id="Phobius"/>
    </source>
</evidence>
<dbReference type="RefSeq" id="XP_069231595.1">
    <property type="nucleotide sequence ID" value="XM_069371601.1"/>
</dbReference>
<dbReference type="PANTHER" id="PTHR42069:SF1">
    <property type="entry name" value="MARVEL DOMAIN-CONTAINING PROTEIN"/>
    <property type="match status" value="1"/>
</dbReference>
<dbReference type="EMBL" id="JAAQHG020000007">
    <property type="protein sequence ID" value="KAL1588490.1"/>
    <property type="molecule type" value="Genomic_DNA"/>
</dbReference>